<dbReference type="CDD" id="cd06171">
    <property type="entry name" value="Sigma70_r4"/>
    <property type="match status" value="1"/>
</dbReference>
<dbReference type="PROSITE" id="PS01063">
    <property type="entry name" value="SIGMA70_ECF"/>
    <property type="match status" value="1"/>
</dbReference>
<dbReference type="PANTHER" id="PTHR43133">
    <property type="entry name" value="RNA POLYMERASE ECF-TYPE SIGMA FACTO"/>
    <property type="match status" value="1"/>
</dbReference>
<dbReference type="InterPro" id="IPR014284">
    <property type="entry name" value="RNA_pol_sigma-70_dom"/>
</dbReference>
<evidence type="ECO:0000259" key="7">
    <source>
        <dbReference type="Pfam" id="PF04542"/>
    </source>
</evidence>
<dbReference type="PANTHER" id="PTHR43133:SF8">
    <property type="entry name" value="RNA POLYMERASE SIGMA FACTOR HI_1459-RELATED"/>
    <property type="match status" value="1"/>
</dbReference>
<dbReference type="GO" id="GO:0003677">
    <property type="term" value="F:DNA binding"/>
    <property type="evidence" value="ECO:0007669"/>
    <property type="project" value="UniProtKB-KW"/>
</dbReference>
<dbReference type="SUPFAM" id="SSF88659">
    <property type="entry name" value="Sigma3 and sigma4 domains of RNA polymerase sigma factors"/>
    <property type="match status" value="1"/>
</dbReference>
<gene>
    <name evidence="9" type="ORF">GGQ63_001370</name>
</gene>
<dbReference type="InterPro" id="IPR013325">
    <property type="entry name" value="RNA_pol_sigma_r2"/>
</dbReference>
<feature type="domain" description="RNA polymerase sigma factor 70 region 4 type 2" evidence="8">
    <location>
        <begin position="138"/>
        <end position="184"/>
    </location>
</feature>
<feature type="domain" description="RNA polymerase sigma-70 region 2" evidence="7">
    <location>
        <begin position="34"/>
        <end position="101"/>
    </location>
</feature>
<accession>A0A7W9CUT2</accession>
<dbReference type="AlphaFoldDB" id="A0A7W9CUT2"/>
<proteinExistence type="inferred from homology"/>
<dbReference type="Proteomes" id="UP000523821">
    <property type="component" value="Unassembled WGS sequence"/>
</dbReference>
<name>A0A7W9CUT2_9HYPH</name>
<evidence type="ECO:0000256" key="1">
    <source>
        <dbReference type="ARBA" id="ARBA00010641"/>
    </source>
</evidence>
<dbReference type="Pfam" id="PF04542">
    <property type="entry name" value="Sigma70_r2"/>
    <property type="match status" value="1"/>
</dbReference>
<dbReference type="EMBL" id="JACHOO010000002">
    <property type="protein sequence ID" value="MBB5752318.1"/>
    <property type="molecule type" value="Genomic_DNA"/>
</dbReference>
<sequence length="200" mass="21668">MRPAAPGATSPADDPDAPLVAALRQGDERALAELIRRHGGRLRTLVLRFSGRRDEADDIVQETFVVAWKEAARWRPGAAPFAAFLTRVAINRAIDRARRARLWRWTGLAETAEPEDPAPGPEAAMIDAAETRAVLDDIRTLPDRQRAAILLAAEGDRGVAEIAATLGVSEGAAEQLLVRARRTLRTKLAARQDAGEGDQT</sequence>
<protein>
    <recommendedName>
        <fullName evidence="6">RNA polymerase sigma factor</fullName>
    </recommendedName>
</protein>
<evidence type="ECO:0000256" key="5">
    <source>
        <dbReference type="ARBA" id="ARBA00023163"/>
    </source>
</evidence>
<comment type="similarity">
    <text evidence="1 6">Belongs to the sigma-70 factor family. ECF subfamily.</text>
</comment>
<organism evidence="9 10">
    <name type="scientific">Prosthecomicrobium pneumaticum</name>
    <dbReference type="NCBI Taxonomy" id="81895"/>
    <lineage>
        <taxon>Bacteria</taxon>
        <taxon>Pseudomonadati</taxon>
        <taxon>Pseudomonadota</taxon>
        <taxon>Alphaproteobacteria</taxon>
        <taxon>Hyphomicrobiales</taxon>
        <taxon>Kaistiaceae</taxon>
        <taxon>Prosthecomicrobium</taxon>
    </lineage>
</organism>
<evidence type="ECO:0000313" key="9">
    <source>
        <dbReference type="EMBL" id="MBB5752318.1"/>
    </source>
</evidence>
<reference evidence="9 10" key="1">
    <citation type="submission" date="2020-08" db="EMBL/GenBank/DDBJ databases">
        <title>Genomic Encyclopedia of Type Strains, Phase IV (KMG-IV): sequencing the most valuable type-strain genomes for metagenomic binning, comparative biology and taxonomic classification.</title>
        <authorList>
            <person name="Goeker M."/>
        </authorList>
    </citation>
    <scope>NUCLEOTIDE SEQUENCE [LARGE SCALE GENOMIC DNA]</scope>
    <source>
        <strain evidence="9 10">DSM 16268</strain>
    </source>
</reference>
<dbReference type="NCBIfam" id="TIGR02937">
    <property type="entry name" value="sigma70-ECF"/>
    <property type="match status" value="1"/>
</dbReference>
<dbReference type="RefSeq" id="WP_183853856.1">
    <property type="nucleotide sequence ID" value="NZ_JACHOO010000002.1"/>
</dbReference>
<evidence type="ECO:0000256" key="3">
    <source>
        <dbReference type="ARBA" id="ARBA00023082"/>
    </source>
</evidence>
<evidence type="ECO:0000256" key="4">
    <source>
        <dbReference type="ARBA" id="ARBA00023125"/>
    </source>
</evidence>
<dbReference type="InterPro" id="IPR039425">
    <property type="entry name" value="RNA_pol_sigma-70-like"/>
</dbReference>
<dbReference type="InterPro" id="IPR013249">
    <property type="entry name" value="RNA_pol_sigma70_r4_t2"/>
</dbReference>
<dbReference type="Gene3D" id="1.10.1740.10">
    <property type="match status" value="1"/>
</dbReference>
<dbReference type="GO" id="GO:0016987">
    <property type="term" value="F:sigma factor activity"/>
    <property type="evidence" value="ECO:0007669"/>
    <property type="project" value="UniProtKB-KW"/>
</dbReference>
<dbReference type="Pfam" id="PF08281">
    <property type="entry name" value="Sigma70_r4_2"/>
    <property type="match status" value="1"/>
</dbReference>
<dbReference type="InterPro" id="IPR007627">
    <property type="entry name" value="RNA_pol_sigma70_r2"/>
</dbReference>
<keyword evidence="10" id="KW-1185">Reference proteome</keyword>
<dbReference type="InterPro" id="IPR000838">
    <property type="entry name" value="RNA_pol_sigma70_ECF_CS"/>
</dbReference>
<evidence type="ECO:0000313" key="10">
    <source>
        <dbReference type="Proteomes" id="UP000523821"/>
    </source>
</evidence>
<dbReference type="SUPFAM" id="SSF88946">
    <property type="entry name" value="Sigma2 domain of RNA polymerase sigma factors"/>
    <property type="match status" value="1"/>
</dbReference>
<evidence type="ECO:0000256" key="6">
    <source>
        <dbReference type="RuleBase" id="RU000716"/>
    </source>
</evidence>
<comment type="caution">
    <text evidence="9">The sequence shown here is derived from an EMBL/GenBank/DDBJ whole genome shotgun (WGS) entry which is preliminary data.</text>
</comment>
<evidence type="ECO:0000259" key="8">
    <source>
        <dbReference type="Pfam" id="PF08281"/>
    </source>
</evidence>
<dbReference type="InterPro" id="IPR013324">
    <property type="entry name" value="RNA_pol_sigma_r3/r4-like"/>
</dbReference>
<keyword evidence="4 6" id="KW-0238">DNA-binding</keyword>
<evidence type="ECO:0000256" key="2">
    <source>
        <dbReference type="ARBA" id="ARBA00023015"/>
    </source>
</evidence>
<dbReference type="InterPro" id="IPR036388">
    <property type="entry name" value="WH-like_DNA-bd_sf"/>
</dbReference>
<keyword evidence="3 6" id="KW-0731">Sigma factor</keyword>
<dbReference type="Gene3D" id="1.10.10.10">
    <property type="entry name" value="Winged helix-like DNA-binding domain superfamily/Winged helix DNA-binding domain"/>
    <property type="match status" value="1"/>
</dbReference>
<keyword evidence="5 6" id="KW-0804">Transcription</keyword>
<keyword evidence="2 6" id="KW-0805">Transcription regulation</keyword>
<dbReference type="GO" id="GO:0006352">
    <property type="term" value="P:DNA-templated transcription initiation"/>
    <property type="evidence" value="ECO:0007669"/>
    <property type="project" value="InterPro"/>
</dbReference>